<evidence type="ECO:0000256" key="1">
    <source>
        <dbReference type="SAM" id="SignalP"/>
    </source>
</evidence>
<dbReference type="Proteomes" id="UP000007488">
    <property type="component" value="Chromosome"/>
</dbReference>
<dbReference type="KEGG" id="sgy:Sgly_2752"/>
<dbReference type="PROSITE" id="PS51257">
    <property type="entry name" value="PROKAR_LIPOPROTEIN"/>
    <property type="match status" value="1"/>
</dbReference>
<dbReference type="AlphaFoldDB" id="F0SXW3"/>
<proteinExistence type="predicted"/>
<dbReference type="EMBL" id="CP002547">
    <property type="protein sequence ID" value="ADY57024.1"/>
    <property type="molecule type" value="Genomic_DNA"/>
</dbReference>
<evidence type="ECO:0008006" key="4">
    <source>
        <dbReference type="Google" id="ProtNLM"/>
    </source>
</evidence>
<keyword evidence="3" id="KW-1185">Reference proteome</keyword>
<feature type="signal peptide" evidence="1">
    <location>
        <begin position="1"/>
        <end position="19"/>
    </location>
</feature>
<reference evidence="3" key="2">
    <citation type="submission" date="2011-02" db="EMBL/GenBank/DDBJ databases">
        <title>The complete genome of Syntrophobotulus glycolicus DSM 8271.</title>
        <authorList>
            <person name="Lucas S."/>
            <person name="Copeland A."/>
            <person name="Lapidus A."/>
            <person name="Bruce D."/>
            <person name="Goodwin L."/>
            <person name="Pitluck S."/>
            <person name="Kyrpides N."/>
            <person name="Mavromatis K."/>
            <person name="Pagani I."/>
            <person name="Ivanova N."/>
            <person name="Mikhailova N."/>
            <person name="Chertkov O."/>
            <person name="Held B."/>
            <person name="Detter J.C."/>
            <person name="Tapia R."/>
            <person name="Han C."/>
            <person name="Land M."/>
            <person name="Hauser L."/>
            <person name="Markowitz V."/>
            <person name="Cheng J.-F."/>
            <person name="Hugenholtz P."/>
            <person name="Woyke T."/>
            <person name="Wu D."/>
            <person name="Spring S."/>
            <person name="Schroeder M."/>
            <person name="Brambilla E."/>
            <person name="Klenk H.-P."/>
            <person name="Eisen J.A."/>
        </authorList>
    </citation>
    <scope>NUCLEOTIDE SEQUENCE [LARGE SCALE GENOMIC DNA]</scope>
    <source>
        <strain evidence="3">DSM 8271 / FlGlyR</strain>
    </source>
</reference>
<evidence type="ECO:0000313" key="2">
    <source>
        <dbReference type="EMBL" id="ADY57024.1"/>
    </source>
</evidence>
<reference evidence="2 3" key="1">
    <citation type="journal article" date="2011" name="Stand. Genomic Sci.">
        <title>Complete genome sequence of Syntrophobotulus glycolicus type strain (FlGlyR).</title>
        <authorList>
            <person name="Han C."/>
            <person name="Mwirichia R."/>
            <person name="Chertkov O."/>
            <person name="Held B."/>
            <person name="Lapidus A."/>
            <person name="Nolan M."/>
            <person name="Lucas S."/>
            <person name="Hammon N."/>
            <person name="Deshpande S."/>
            <person name="Cheng J.F."/>
            <person name="Tapia R."/>
            <person name="Goodwin L."/>
            <person name="Pitluck S."/>
            <person name="Huntemann M."/>
            <person name="Liolios K."/>
            <person name="Ivanova N."/>
            <person name="Pagani I."/>
            <person name="Mavromatis K."/>
            <person name="Ovchinikova G."/>
            <person name="Pati A."/>
            <person name="Chen A."/>
            <person name="Palaniappan K."/>
            <person name="Land M."/>
            <person name="Hauser L."/>
            <person name="Brambilla E.M."/>
            <person name="Rohde M."/>
            <person name="Spring S."/>
            <person name="Sikorski J."/>
            <person name="Goker M."/>
            <person name="Woyke T."/>
            <person name="Bristow J."/>
            <person name="Eisen J.A."/>
            <person name="Markowitz V."/>
            <person name="Hugenholtz P."/>
            <person name="Kyrpides N.C."/>
            <person name="Klenk H.P."/>
            <person name="Detter J.C."/>
        </authorList>
    </citation>
    <scope>NUCLEOTIDE SEQUENCE [LARGE SCALE GENOMIC DNA]</scope>
    <source>
        <strain evidence="3">DSM 8271 / FlGlyR</strain>
    </source>
</reference>
<sequence length="346" mass="39635">MKKIYVCFMAIFLIFGLTACGNQAEMEGKNKANFKEKKISFDPGQSFTMAKSLWYDDTNVLLVFGDNKENEHSKIISYNLDTKNSKVLYEGQFSTGYEDQILINDKIIGYQNWERAFFYDRAGLSLVDEYRKKAEDNFIRYSSDMGYLAGVRKDGLYIANNQLKESKKIDTSSQYASLSWSKDNAKLLYIANGRSDICMIDRDSMKKQTLTGGKDFQYPDGWVDLLYCRFLPNNTDILIHILGERKDTFALISSTGEKEPKFISENGNVTLMDISDQQIVYAVKENESKEEKLICYDYLTDQRHVIHNSTELIVSAGFSPDQNSVFLATLLKGGESQHQLYTFNLN</sequence>
<dbReference type="RefSeq" id="WP_013625844.1">
    <property type="nucleotide sequence ID" value="NC_015172.1"/>
</dbReference>
<dbReference type="HOGENOM" id="CLU_646769_0_0_9"/>
<dbReference type="eggNOG" id="ENOG5033SXZ">
    <property type="taxonomic scope" value="Bacteria"/>
</dbReference>
<gene>
    <name evidence="2" type="ordered locus">Sgly_2752</name>
</gene>
<dbReference type="SUPFAM" id="SSF82171">
    <property type="entry name" value="DPP6 N-terminal domain-like"/>
    <property type="match status" value="1"/>
</dbReference>
<protein>
    <recommendedName>
        <fullName evidence="4">Lipoprotein</fullName>
    </recommendedName>
</protein>
<name>F0SXW3_SYNGF</name>
<accession>F0SXW3</accession>
<feature type="chain" id="PRO_5039617022" description="Lipoprotein" evidence="1">
    <location>
        <begin position="20"/>
        <end position="346"/>
    </location>
</feature>
<dbReference type="OrthoDB" id="115856at2"/>
<evidence type="ECO:0000313" key="3">
    <source>
        <dbReference type="Proteomes" id="UP000007488"/>
    </source>
</evidence>
<keyword evidence="1" id="KW-0732">Signal</keyword>
<organism evidence="2 3">
    <name type="scientific">Syntrophobotulus glycolicus (strain DSM 8271 / FlGlyR)</name>
    <dbReference type="NCBI Taxonomy" id="645991"/>
    <lineage>
        <taxon>Bacteria</taxon>
        <taxon>Bacillati</taxon>
        <taxon>Bacillota</taxon>
        <taxon>Clostridia</taxon>
        <taxon>Eubacteriales</taxon>
        <taxon>Desulfitobacteriaceae</taxon>
        <taxon>Syntrophobotulus</taxon>
    </lineage>
</organism>